<evidence type="ECO:0000313" key="3">
    <source>
        <dbReference type="Proteomes" id="UP001595755"/>
    </source>
</evidence>
<dbReference type="InterPro" id="IPR012908">
    <property type="entry name" value="PGAP1-ab_dom-like"/>
</dbReference>
<evidence type="ECO:0000259" key="1">
    <source>
        <dbReference type="Pfam" id="PF07819"/>
    </source>
</evidence>
<organism evidence="2 3">
    <name type="scientific">Cohnella boryungensis</name>
    <dbReference type="NCBI Taxonomy" id="768479"/>
    <lineage>
        <taxon>Bacteria</taxon>
        <taxon>Bacillati</taxon>
        <taxon>Bacillota</taxon>
        <taxon>Bacilli</taxon>
        <taxon>Bacillales</taxon>
        <taxon>Paenibacillaceae</taxon>
        <taxon>Cohnella</taxon>
    </lineage>
</organism>
<keyword evidence="3" id="KW-1185">Reference proteome</keyword>
<dbReference type="SUPFAM" id="SSF53474">
    <property type="entry name" value="alpha/beta-Hydrolases"/>
    <property type="match status" value="1"/>
</dbReference>
<accession>A0ABV8SF53</accession>
<sequence length="220" mass="24911">DSYEGQLNNPLTLNLYTYAQNNPLIYTDPTGHKVYLIHGTFSDGNTWTDDFVDYSEKLFNEESEKLNWTGKDSNNARSNAADTFVEQVYAWHLENPDEPIRLVGHSHGGNVAIMLTNLMAEKGVKVETLITIATPVRGYKLKTEVGQHINMYNNRDFVQTELGVPKWKIILGISGSRKMKGADNVRAKDAEKKGTKIQAHSSMHSNIDIWKKYIEPILKL</sequence>
<dbReference type="Pfam" id="PF07819">
    <property type="entry name" value="PGAP1"/>
    <property type="match status" value="1"/>
</dbReference>
<dbReference type="Gene3D" id="3.40.50.1820">
    <property type="entry name" value="alpha/beta hydrolase"/>
    <property type="match status" value="1"/>
</dbReference>
<dbReference type="InterPro" id="IPR029058">
    <property type="entry name" value="AB_hydrolase_fold"/>
</dbReference>
<reference evidence="3" key="1">
    <citation type="journal article" date="2019" name="Int. J. Syst. Evol. Microbiol.">
        <title>The Global Catalogue of Microorganisms (GCM) 10K type strain sequencing project: providing services to taxonomists for standard genome sequencing and annotation.</title>
        <authorList>
            <consortium name="The Broad Institute Genomics Platform"/>
            <consortium name="The Broad Institute Genome Sequencing Center for Infectious Disease"/>
            <person name="Wu L."/>
            <person name="Ma J."/>
        </authorList>
    </citation>
    <scope>NUCLEOTIDE SEQUENCE [LARGE SCALE GENOMIC DNA]</scope>
    <source>
        <strain evidence="3">CGMCC 4.1641</strain>
    </source>
</reference>
<dbReference type="Proteomes" id="UP001595755">
    <property type="component" value="Unassembled WGS sequence"/>
</dbReference>
<feature type="domain" description="GPI inositol-deacylase PGAP1-like alpha/beta" evidence="1">
    <location>
        <begin position="94"/>
        <end position="153"/>
    </location>
</feature>
<comment type="caution">
    <text evidence="2">The sequence shown here is derived from an EMBL/GenBank/DDBJ whole genome shotgun (WGS) entry which is preliminary data.</text>
</comment>
<gene>
    <name evidence="2" type="ORF">ACFO1S_21710</name>
</gene>
<name>A0ABV8SF53_9BACL</name>
<evidence type="ECO:0000313" key="2">
    <source>
        <dbReference type="EMBL" id="MFC4306052.1"/>
    </source>
</evidence>
<feature type="non-terminal residue" evidence="2">
    <location>
        <position position="1"/>
    </location>
</feature>
<protein>
    <submittedName>
        <fullName evidence="2">Thioesterase domain-containing protein</fullName>
    </submittedName>
</protein>
<dbReference type="EMBL" id="JBHSED010000051">
    <property type="protein sequence ID" value="MFC4306052.1"/>
    <property type="molecule type" value="Genomic_DNA"/>
</dbReference>
<proteinExistence type="predicted"/>
<dbReference type="RefSeq" id="WP_378127550.1">
    <property type="nucleotide sequence ID" value="NZ_JBHSED010000051.1"/>
</dbReference>